<keyword evidence="5 8" id="KW-0418">Kinase</keyword>
<evidence type="ECO:0000256" key="6">
    <source>
        <dbReference type="ARBA" id="ARBA00022840"/>
    </source>
</evidence>
<comment type="caution">
    <text evidence="8">The sequence shown here is derived from an EMBL/GenBank/DDBJ whole genome shotgun (WGS) entry which is preliminary data.</text>
</comment>
<dbReference type="eggNOG" id="COG0351">
    <property type="taxonomic scope" value="Bacteria"/>
</dbReference>
<keyword evidence="3 8" id="KW-0808">Transferase</keyword>
<dbReference type="GO" id="GO:0009229">
    <property type="term" value="P:thiamine diphosphate biosynthetic process"/>
    <property type="evidence" value="ECO:0007669"/>
    <property type="project" value="UniProtKB-UniPathway"/>
</dbReference>
<protein>
    <recommendedName>
        <fullName evidence="2">hydroxymethylpyrimidine kinase</fullName>
        <ecNumber evidence="2">2.7.1.49</ecNumber>
    </recommendedName>
</protein>
<dbReference type="EC" id="2.7.1.49" evidence="2"/>
<dbReference type="OrthoDB" id="9810880at2"/>
<feature type="domain" description="Pyridoxamine kinase/Phosphomethylpyrimidine kinase" evidence="7">
    <location>
        <begin position="12"/>
        <end position="255"/>
    </location>
</feature>
<keyword evidence="6" id="KW-0067">ATP-binding</keyword>
<dbReference type="CDD" id="cd01169">
    <property type="entry name" value="HMPP_kinase"/>
    <property type="match status" value="1"/>
</dbReference>
<evidence type="ECO:0000256" key="5">
    <source>
        <dbReference type="ARBA" id="ARBA00022777"/>
    </source>
</evidence>
<dbReference type="GO" id="GO:0008972">
    <property type="term" value="F:phosphomethylpyrimidine kinase activity"/>
    <property type="evidence" value="ECO:0007669"/>
    <property type="project" value="InterPro"/>
</dbReference>
<dbReference type="NCBIfam" id="TIGR00097">
    <property type="entry name" value="HMP-P_kinase"/>
    <property type="match status" value="1"/>
</dbReference>
<dbReference type="STRING" id="1122169.Lsha_0538"/>
<evidence type="ECO:0000256" key="2">
    <source>
        <dbReference type="ARBA" id="ARBA00012135"/>
    </source>
</evidence>
<keyword evidence="9" id="KW-1185">Reference proteome</keyword>
<dbReference type="FunFam" id="3.40.1190.20:FF:000003">
    <property type="entry name" value="Phosphomethylpyrimidine kinase ThiD"/>
    <property type="match status" value="1"/>
</dbReference>
<accession>A0A0W0Z642</accession>
<dbReference type="Proteomes" id="UP000054600">
    <property type="component" value="Unassembled WGS sequence"/>
</dbReference>
<evidence type="ECO:0000256" key="3">
    <source>
        <dbReference type="ARBA" id="ARBA00022679"/>
    </source>
</evidence>
<dbReference type="Gene3D" id="3.40.1190.20">
    <property type="match status" value="1"/>
</dbReference>
<evidence type="ECO:0000256" key="1">
    <source>
        <dbReference type="ARBA" id="ARBA00004948"/>
    </source>
</evidence>
<dbReference type="UniPathway" id="UPA00060">
    <property type="reaction ID" value="UER00138"/>
</dbReference>
<dbReference type="RefSeq" id="WP_018575755.1">
    <property type="nucleotide sequence ID" value="NZ_KB892381.1"/>
</dbReference>
<dbReference type="InterPro" id="IPR013749">
    <property type="entry name" value="PM/HMP-P_kinase-1"/>
</dbReference>
<dbReference type="GO" id="GO:0009228">
    <property type="term" value="P:thiamine biosynthetic process"/>
    <property type="evidence" value="ECO:0007669"/>
    <property type="project" value="InterPro"/>
</dbReference>
<comment type="pathway">
    <text evidence="1">Cofactor biosynthesis; thiamine diphosphate biosynthesis.</text>
</comment>
<dbReference type="InterPro" id="IPR004399">
    <property type="entry name" value="HMP/HMP-P_kinase_dom"/>
</dbReference>
<sequence>MRYKCLSIAGFDGSGGAGLQADLKTFSATGTYGMTVLTVIPVQNTCGVRSCYEIPLSCIKEQLEAIFDDIRPDAIKIGALFSAEIIELVASFLTKNAQNITIILDPVMVAKSGDILLKATAIDVLKTKLIPIVDLITPNIPEAEILISQGHKKKILAHKLLDLGCKAVLLKGGHEHSATSDDLFISLEQEEVLSTPRIDSKNTHGTGCTLSAAIASFVAQGDPLLDACKKAKAYLFEAMRHSKEVSIGKGNGPVHHFHHLWNYLS</sequence>
<evidence type="ECO:0000313" key="9">
    <source>
        <dbReference type="Proteomes" id="UP000054600"/>
    </source>
</evidence>
<dbReference type="GO" id="GO:0008902">
    <property type="term" value="F:hydroxymethylpyrimidine kinase activity"/>
    <property type="evidence" value="ECO:0007669"/>
    <property type="project" value="UniProtKB-EC"/>
</dbReference>
<evidence type="ECO:0000256" key="4">
    <source>
        <dbReference type="ARBA" id="ARBA00022741"/>
    </source>
</evidence>
<dbReference type="EMBL" id="LNYW01000017">
    <property type="protein sequence ID" value="KTD64599.1"/>
    <property type="molecule type" value="Genomic_DNA"/>
</dbReference>
<dbReference type="PANTHER" id="PTHR20858:SF17">
    <property type="entry name" value="HYDROXYMETHYLPYRIMIDINE_PHOSPHOMETHYLPYRIMIDINE KINASE THI20-RELATED"/>
    <property type="match status" value="1"/>
</dbReference>
<dbReference type="GO" id="GO:0005524">
    <property type="term" value="F:ATP binding"/>
    <property type="evidence" value="ECO:0007669"/>
    <property type="project" value="UniProtKB-KW"/>
</dbReference>
<organism evidence="8 9">
    <name type="scientific">Legionella shakespearei DSM 23087</name>
    <dbReference type="NCBI Taxonomy" id="1122169"/>
    <lineage>
        <taxon>Bacteria</taxon>
        <taxon>Pseudomonadati</taxon>
        <taxon>Pseudomonadota</taxon>
        <taxon>Gammaproteobacteria</taxon>
        <taxon>Legionellales</taxon>
        <taxon>Legionellaceae</taxon>
        <taxon>Legionella</taxon>
    </lineage>
</organism>
<gene>
    <name evidence="8" type="primary">thiD</name>
    <name evidence="8" type="ORF">Lsha_0538</name>
</gene>
<evidence type="ECO:0000313" key="8">
    <source>
        <dbReference type="EMBL" id="KTD64599.1"/>
    </source>
</evidence>
<reference evidence="8 9" key="1">
    <citation type="submission" date="2015-11" db="EMBL/GenBank/DDBJ databases">
        <title>Genomic analysis of 38 Legionella species identifies large and diverse effector repertoires.</title>
        <authorList>
            <person name="Burstein D."/>
            <person name="Amaro F."/>
            <person name="Zusman T."/>
            <person name="Lifshitz Z."/>
            <person name="Cohen O."/>
            <person name="Gilbert J.A."/>
            <person name="Pupko T."/>
            <person name="Shuman H.A."/>
            <person name="Segal G."/>
        </authorList>
    </citation>
    <scope>NUCLEOTIDE SEQUENCE [LARGE SCALE GENOMIC DNA]</scope>
    <source>
        <strain evidence="8 9">ATCC 49655</strain>
    </source>
</reference>
<proteinExistence type="predicted"/>
<dbReference type="Pfam" id="PF08543">
    <property type="entry name" value="Phos_pyr_kin"/>
    <property type="match status" value="1"/>
</dbReference>
<dbReference type="GO" id="GO:0005829">
    <property type="term" value="C:cytosol"/>
    <property type="evidence" value="ECO:0007669"/>
    <property type="project" value="TreeGrafter"/>
</dbReference>
<keyword evidence="4" id="KW-0547">Nucleotide-binding</keyword>
<name>A0A0W0Z642_9GAMM</name>
<dbReference type="AlphaFoldDB" id="A0A0W0Z642"/>
<dbReference type="InterPro" id="IPR029056">
    <property type="entry name" value="Ribokinase-like"/>
</dbReference>
<dbReference type="SUPFAM" id="SSF53613">
    <property type="entry name" value="Ribokinase-like"/>
    <property type="match status" value="1"/>
</dbReference>
<evidence type="ECO:0000259" key="7">
    <source>
        <dbReference type="Pfam" id="PF08543"/>
    </source>
</evidence>
<dbReference type="PANTHER" id="PTHR20858">
    <property type="entry name" value="PHOSPHOMETHYLPYRIMIDINE KINASE"/>
    <property type="match status" value="1"/>
</dbReference>
<dbReference type="PATRIC" id="fig|1122169.6.peg.615"/>